<dbReference type="EMBL" id="JAPEIS010000009">
    <property type="protein sequence ID" value="KAJ8062721.1"/>
    <property type="molecule type" value="Genomic_DNA"/>
</dbReference>
<proteinExistence type="predicted"/>
<evidence type="ECO:0000313" key="2">
    <source>
        <dbReference type="Proteomes" id="UP001152300"/>
    </source>
</evidence>
<protein>
    <submittedName>
        <fullName evidence="1">Uncharacterized protein</fullName>
    </submittedName>
</protein>
<gene>
    <name evidence="1" type="ORF">OCU04_007984</name>
</gene>
<keyword evidence="2" id="KW-1185">Reference proteome</keyword>
<evidence type="ECO:0000313" key="1">
    <source>
        <dbReference type="EMBL" id="KAJ8062721.1"/>
    </source>
</evidence>
<comment type="caution">
    <text evidence="1">The sequence shown here is derived from an EMBL/GenBank/DDBJ whole genome shotgun (WGS) entry which is preliminary data.</text>
</comment>
<dbReference type="Proteomes" id="UP001152300">
    <property type="component" value="Unassembled WGS sequence"/>
</dbReference>
<organism evidence="1 2">
    <name type="scientific">Sclerotinia nivalis</name>
    <dbReference type="NCBI Taxonomy" id="352851"/>
    <lineage>
        <taxon>Eukaryota</taxon>
        <taxon>Fungi</taxon>
        <taxon>Dikarya</taxon>
        <taxon>Ascomycota</taxon>
        <taxon>Pezizomycotina</taxon>
        <taxon>Leotiomycetes</taxon>
        <taxon>Helotiales</taxon>
        <taxon>Sclerotiniaceae</taxon>
        <taxon>Sclerotinia</taxon>
    </lineage>
</organism>
<name>A0A9X0AH54_9HELO</name>
<accession>A0A9X0AH54</accession>
<dbReference type="OrthoDB" id="3482226at2759"/>
<reference evidence="1" key="1">
    <citation type="submission" date="2022-11" db="EMBL/GenBank/DDBJ databases">
        <title>Genome Resource of Sclerotinia nivalis Strain SnTB1, a Plant Pathogen Isolated from American Ginseng.</title>
        <authorList>
            <person name="Fan S."/>
        </authorList>
    </citation>
    <scope>NUCLEOTIDE SEQUENCE</scope>
    <source>
        <strain evidence="1">SnTB1</strain>
    </source>
</reference>
<sequence length="129" mass="14041">MAVSGDCKPHGMLVIFSATDMAADCAEDGLDVHTDSKVRSVLPSSRWSEIDVLSDMDEALEQRSSIQCICKPTYPELPSYNMSQILATHIASQTYDAFAKLLVNTMHHARSLEENSPNGGPRVVTDVAT</sequence>
<dbReference type="AlphaFoldDB" id="A0A9X0AH54"/>